<dbReference type="KEGG" id="prf:PeribacterA2_0969"/>
<accession>A0A0S1SQL6</accession>
<reference evidence="3" key="1">
    <citation type="submission" date="2015-10" db="EMBL/GenBank/DDBJ databases">
        <title>Analysis of five complete genome sequences for members of the class Peribacteria in the recently recognized Peregrinibacteria bacterial phylum.</title>
        <authorList>
            <person name="Anantharaman K."/>
            <person name="Brown C.T."/>
            <person name="Burstein D."/>
            <person name="Castelle C.J."/>
            <person name="Probst A.J."/>
            <person name="Thomas B.C."/>
            <person name="Williams K.H."/>
            <person name="Banfield J.F."/>
        </authorList>
    </citation>
    <scope>NUCLEOTIDE SEQUENCE [LARGE SCALE GENOMIC DNA]</scope>
</reference>
<dbReference type="PATRIC" id="fig|1735161.3.peg.949"/>
<reference evidence="2 3" key="2">
    <citation type="journal article" date="2016" name="PeerJ">
        <title>Analysis of five complete genome sequences for members of the class Peribacteria in the recently recognized Peregrinibacteria bacterial phylum.</title>
        <authorList>
            <person name="Anantharaman K."/>
            <person name="Brown C.T."/>
            <person name="Burstein D."/>
            <person name="Castelle C.J."/>
            <person name="Probst A.J."/>
            <person name="Thomas B.C."/>
            <person name="Williams K.H."/>
            <person name="Banfield J.F."/>
        </authorList>
    </citation>
    <scope>NUCLEOTIDE SEQUENCE [LARGE SCALE GENOMIC DNA]</scope>
    <source>
        <strain evidence="2">RIFOXYD1_FULL_PER-ii_59_16</strain>
    </source>
</reference>
<feature type="compositionally biased region" description="Low complexity" evidence="1">
    <location>
        <begin position="114"/>
        <end position="128"/>
    </location>
</feature>
<dbReference type="AlphaFoldDB" id="A0A0S1SPW6"/>
<accession>A0A0S1SLM7</accession>
<dbReference type="Proteomes" id="UP000069135">
    <property type="component" value="Chromosome"/>
</dbReference>
<accession>A0A0S1SI99</accession>
<evidence type="ECO:0008006" key="4">
    <source>
        <dbReference type="Google" id="ProtNLM"/>
    </source>
</evidence>
<evidence type="ECO:0000313" key="2">
    <source>
        <dbReference type="EMBL" id="ALM13635.1"/>
    </source>
</evidence>
<sequence length="363" mass="40796">MFLFTRIRKRSKKSLDWLKGWFHAHVTLRWLCWTRRPLTDLSLFQRRMPFIERREYSQNGEDGIIAAIFAKIGTTNKYCVEFGVEDGLQCNCRYLLKHRGWTGLLMDGGEWPTTVQTQQQDNQQQTETNPSAPLRAGSTQHKEWERAAGGEEEGPVSRPFVERAGPTSRAEALEARRGGTGPGGAGVGAPVFWLHLCDDKGGKNHCLGVHREFITAENIEPLFKKYGVPAECDLLSIDIDGNDYWVWKAITHFHPRVVIMEYNANKGPELSVTIPYDPAFIWDKTDYQGASLKALEKLGREKGYTLVATDRNGVNAFFVLDALVPGNFVPPPFAQIFHPAAYKGITGKGHPADPKGRPWVTIS</sequence>
<dbReference type="EMBL" id="CP013065">
    <property type="protein sequence ID" value="ALM13635.1"/>
    <property type="molecule type" value="Genomic_DNA"/>
</dbReference>
<protein>
    <recommendedName>
        <fullName evidence="4">Methyltransferase FkbM domain-containing protein</fullName>
    </recommendedName>
</protein>
<feature type="compositionally biased region" description="Basic and acidic residues" evidence="1">
    <location>
        <begin position="140"/>
        <end position="149"/>
    </location>
</feature>
<accession>A0A0S1SUP9</accession>
<dbReference type="STRING" id="1735162.PeribacterB2_0971"/>
<evidence type="ECO:0000313" key="3">
    <source>
        <dbReference type="Proteomes" id="UP000069135"/>
    </source>
</evidence>
<gene>
    <name evidence="2" type="ORF">PeribacterD1_0969</name>
</gene>
<proteinExistence type="predicted"/>
<organism evidence="2 3">
    <name type="scientific">Candidatus Peribacter riflensis</name>
    <dbReference type="NCBI Taxonomy" id="1735162"/>
    <lineage>
        <taxon>Bacteria</taxon>
        <taxon>Candidatus Peregrinibacteriota</taxon>
        <taxon>Candidatus Peribacteria</taxon>
        <taxon>Candidatus Peribacterales</taxon>
        <taxon>Candidatus Peribacteraceae</taxon>
        <taxon>Candidatus Peribacter</taxon>
    </lineage>
</organism>
<evidence type="ECO:0000256" key="1">
    <source>
        <dbReference type="SAM" id="MobiDB-lite"/>
    </source>
</evidence>
<accession>A0A0S1SPW6</accession>
<name>A0A0S1SPW6_9BACT</name>
<feature type="region of interest" description="Disordered" evidence="1">
    <location>
        <begin position="114"/>
        <end position="169"/>
    </location>
</feature>